<dbReference type="EMBL" id="ACNN01000005">
    <property type="protein sequence ID" value="EEN83659.1"/>
    <property type="molecule type" value="Genomic_DNA"/>
</dbReference>
<dbReference type="EC" id="1.1.1.290" evidence="5"/>
<accession>C3J816</accession>
<dbReference type="GO" id="GO:0005737">
    <property type="term" value="C:cytoplasm"/>
    <property type="evidence" value="ECO:0007669"/>
    <property type="project" value="UniProtKB-SubCell"/>
</dbReference>
<feature type="binding site" evidence="5">
    <location>
        <position position="74"/>
    </location>
    <ligand>
        <name>substrate</name>
    </ligand>
</feature>
<dbReference type="SUPFAM" id="SSF52283">
    <property type="entry name" value="Formate/glycerate dehydrogenase catalytic domain-like"/>
    <property type="match status" value="1"/>
</dbReference>
<comment type="function">
    <text evidence="5">Catalyzes the oxidation of erythronate-4-phosphate to 3-hydroxy-2-oxo-4-phosphonooxybutanoate.</text>
</comment>
<feature type="domain" description="D-isomer specific 2-hydroxyacid dehydrogenase NAD-binding" evidence="7">
    <location>
        <begin position="113"/>
        <end position="264"/>
    </location>
</feature>
<gene>
    <name evidence="5" type="primary">pdxB</name>
    <name evidence="8" type="ORF">POREN0001_1259</name>
</gene>
<dbReference type="STRING" id="553175.POREN0001_1259"/>
<dbReference type="HAMAP" id="MF_01825">
    <property type="entry name" value="PdxB"/>
    <property type="match status" value="1"/>
</dbReference>
<dbReference type="Proteomes" id="UP000004295">
    <property type="component" value="Unassembled WGS sequence"/>
</dbReference>
<feature type="active site" evidence="5">
    <location>
        <position position="245"/>
    </location>
</feature>
<feature type="binding site" evidence="5">
    <location>
        <position position="183"/>
    </location>
    <ligand>
        <name>NAD(+)</name>
        <dbReference type="ChEBI" id="CHEBI:57540"/>
    </ligand>
</feature>
<feature type="domain" description="D-isomer specific 2-hydroxyacid dehydrogenase catalytic" evidence="6">
    <location>
        <begin position="18"/>
        <end position="281"/>
    </location>
</feature>
<dbReference type="Gene3D" id="3.40.50.720">
    <property type="entry name" value="NAD(P)-binding Rossmann-like Domain"/>
    <property type="match status" value="2"/>
</dbReference>
<reference evidence="8 9" key="1">
    <citation type="submission" date="2009-04" db="EMBL/GenBank/DDBJ databases">
        <authorList>
            <person name="Sebastian Y."/>
            <person name="Madupu R."/>
            <person name="Durkin A.S."/>
            <person name="Torralba M."/>
            <person name="Methe B."/>
            <person name="Sutton G.G."/>
            <person name="Strausberg R.L."/>
            <person name="Nelson K.E."/>
        </authorList>
    </citation>
    <scope>NUCLEOTIDE SEQUENCE [LARGE SCALE GENOMIC DNA]</scope>
    <source>
        <strain evidence="9">ATCC 35406 / BCRC 14492 / JCM 8526 / NCTC 13058 / HG 370</strain>
    </source>
</reference>
<evidence type="ECO:0000256" key="1">
    <source>
        <dbReference type="ARBA" id="ARBA00022490"/>
    </source>
</evidence>
<keyword evidence="3 5" id="KW-0520">NAD</keyword>
<comment type="pathway">
    <text evidence="5">Cofactor biosynthesis; pyridoxine 5'-phosphate biosynthesis; pyridoxine 5'-phosphate from D-erythrose 4-phosphate: step 2/5.</text>
</comment>
<organism evidence="8 9">
    <name type="scientific">Porphyromonas endodontalis (strain ATCC 35406 / DSM 24491 / JCM 8526 / CCUG 16442 / BCRC 14492 / NCTC 13058 / HG 370)</name>
    <name type="common">Bacteroides endodontalis</name>
    <dbReference type="NCBI Taxonomy" id="553175"/>
    <lineage>
        <taxon>Bacteria</taxon>
        <taxon>Pseudomonadati</taxon>
        <taxon>Bacteroidota</taxon>
        <taxon>Bacteroidia</taxon>
        <taxon>Bacteroidales</taxon>
        <taxon>Porphyromonadaceae</taxon>
        <taxon>Porphyromonas</taxon>
    </lineage>
</organism>
<comment type="subcellular location">
    <subcellularLocation>
        <location evidence="5">Cytoplasm</location>
    </subcellularLocation>
</comment>
<comment type="similarity">
    <text evidence="5">Belongs to the D-isomer specific 2-hydroxyacid dehydrogenase family. PdxB subfamily.</text>
</comment>
<comment type="caution">
    <text evidence="8">The sequence shown here is derived from an EMBL/GenBank/DDBJ whole genome shotgun (WGS) entry which is preliminary data.</text>
</comment>
<feature type="active site" evidence="5">
    <location>
        <position position="216"/>
    </location>
</feature>
<dbReference type="RefSeq" id="WP_004332126.1">
    <property type="nucleotide sequence ID" value="NZ_ACNN01000005.1"/>
</dbReference>
<dbReference type="Pfam" id="PF00389">
    <property type="entry name" value="2-Hacid_dh"/>
    <property type="match status" value="1"/>
</dbReference>
<evidence type="ECO:0000313" key="8">
    <source>
        <dbReference type="EMBL" id="EEN83659.1"/>
    </source>
</evidence>
<dbReference type="eggNOG" id="COG0111">
    <property type="taxonomic scope" value="Bacteria"/>
</dbReference>
<dbReference type="GO" id="GO:0051287">
    <property type="term" value="F:NAD binding"/>
    <property type="evidence" value="ECO:0007669"/>
    <property type="project" value="InterPro"/>
</dbReference>
<evidence type="ECO:0000259" key="7">
    <source>
        <dbReference type="Pfam" id="PF02826"/>
    </source>
</evidence>
<feature type="active site" description="Proton donor" evidence="5">
    <location>
        <position position="262"/>
    </location>
</feature>
<evidence type="ECO:0000313" key="9">
    <source>
        <dbReference type="Proteomes" id="UP000004295"/>
    </source>
</evidence>
<comment type="subunit">
    <text evidence="5">Homodimer.</text>
</comment>
<dbReference type="CDD" id="cd12158">
    <property type="entry name" value="ErythrP_dh"/>
    <property type="match status" value="1"/>
</dbReference>
<dbReference type="PANTHER" id="PTHR42938">
    <property type="entry name" value="FORMATE DEHYDROGENASE 1"/>
    <property type="match status" value="1"/>
</dbReference>
<dbReference type="Pfam" id="PF02826">
    <property type="entry name" value="2-Hacid_dh_C"/>
    <property type="match status" value="1"/>
</dbReference>
<dbReference type="GO" id="GO:0033711">
    <property type="term" value="F:4-phosphoerythronate dehydrogenase activity"/>
    <property type="evidence" value="ECO:0007669"/>
    <property type="project" value="UniProtKB-EC"/>
</dbReference>
<dbReference type="GO" id="GO:0008615">
    <property type="term" value="P:pyridoxine biosynthetic process"/>
    <property type="evidence" value="ECO:0007669"/>
    <property type="project" value="UniProtKB-UniRule"/>
</dbReference>
<dbReference type="InterPro" id="IPR036291">
    <property type="entry name" value="NAD(P)-bd_dom_sf"/>
</dbReference>
<evidence type="ECO:0000256" key="2">
    <source>
        <dbReference type="ARBA" id="ARBA00023002"/>
    </source>
</evidence>
<proteinExistence type="inferred from homology"/>
<feature type="binding site" evidence="5">
    <location>
        <position position="154"/>
    </location>
    <ligand>
        <name>NAD(+)</name>
        <dbReference type="ChEBI" id="CHEBI:57540"/>
    </ligand>
</feature>
<dbReference type="InterPro" id="IPR020921">
    <property type="entry name" value="Erythronate-4-P_DHase"/>
</dbReference>
<sequence length="380" mass="42046">MSSDYRPRLVADQSLPYLAGLLDAVADVTYLPSQEISRERLIEEKTEGLLVRSVTHCNQNLLEGTMIRSIATATAGFDHIDRDYCSSHGILWRNSPGCNARSVAHWVMGVLAERALRLKRPLAQETLAIIGVGHVGSNVQQMAEALGVKTLLVDPPRAEQEGQQGFSSLEEAAHEATIITFHTPLTKEGKHPTYHLLGEDFLRQCRKKPLILNAARGAIADSDALLQALNSGRIEGFYLDCWEGEPNIRLDVLARAERATPHIAGFSADGKARGTRMAVETTLEHFGLNPALIPFDRISLSTPENATINLSSIGSLRPEWVLAHTMKTLSQIEQALRQTPDQFESLRVHYNYPREAPAYQLLGILPEEEQLFRVLGYSIA</sequence>
<keyword evidence="9" id="KW-1185">Reference proteome</keyword>
<comment type="caution">
    <text evidence="5">Lacks conserved residue(s) required for the propagation of feature annotation.</text>
</comment>
<name>C3J816_POREA</name>
<evidence type="ECO:0000256" key="4">
    <source>
        <dbReference type="ARBA" id="ARBA00023096"/>
    </source>
</evidence>
<dbReference type="InterPro" id="IPR006139">
    <property type="entry name" value="D-isomer_2_OHA_DH_cat_dom"/>
</dbReference>
<comment type="catalytic activity">
    <reaction evidence="5">
        <text>4-phospho-D-erythronate + NAD(+) = (R)-3-hydroxy-2-oxo-4-phosphooxybutanoate + NADH + H(+)</text>
        <dbReference type="Rhea" id="RHEA:18829"/>
        <dbReference type="ChEBI" id="CHEBI:15378"/>
        <dbReference type="ChEBI" id="CHEBI:57540"/>
        <dbReference type="ChEBI" id="CHEBI:57945"/>
        <dbReference type="ChEBI" id="CHEBI:58538"/>
        <dbReference type="ChEBI" id="CHEBI:58766"/>
        <dbReference type="EC" id="1.1.1.290"/>
    </reaction>
</comment>
<keyword evidence="2 5" id="KW-0560">Oxidoreductase</keyword>
<dbReference type="UniPathway" id="UPA00244">
    <property type="reaction ID" value="UER00310"/>
</dbReference>
<feature type="binding site" evidence="5">
    <location>
        <position position="240"/>
    </location>
    <ligand>
        <name>NAD(+)</name>
        <dbReference type="ChEBI" id="CHEBI:57540"/>
    </ligand>
</feature>
<dbReference type="AlphaFoldDB" id="C3J816"/>
<dbReference type="InterPro" id="IPR006140">
    <property type="entry name" value="D-isomer_DH_NAD-bd"/>
</dbReference>
<feature type="binding site" evidence="5">
    <location>
        <position position="265"/>
    </location>
    <ligand>
        <name>NAD(+)</name>
        <dbReference type="ChEBI" id="CHEBI:57540"/>
    </ligand>
</feature>
<keyword evidence="4 5" id="KW-0664">Pyridoxine biosynthesis</keyword>
<protein>
    <recommendedName>
        <fullName evidence="5">Erythronate-4-phosphate dehydrogenase</fullName>
        <ecNumber evidence="5">1.1.1.290</ecNumber>
    </recommendedName>
</protein>
<evidence type="ECO:0000256" key="5">
    <source>
        <dbReference type="HAMAP-Rule" id="MF_01825"/>
    </source>
</evidence>
<evidence type="ECO:0000259" key="6">
    <source>
        <dbReference type="Pfam" id="PF00389"/>
    </source>
</evidence>
<dbReference type="GeneID" id="93365573"/>
<dbReference type="SUPFAM" id="SSF51735">
    <property type="entry name" value="NAD(P)-binding Rossmann-fold domains"/>
    <property type="match status" value="1"/>
</dbReference>
<feature type="binding site" evidence="5">
    <location>
        <position position="53"/>
    </location>
    <ligand>
        <name>substrate</name>
    </ligand>
</feature>
<evidence type="ECO:0000256" key="3">
    <source>
        <dbReference type="ARBA" id="ARBA00023027"/>
    </source>
</evidence>
<keyword evidence="1 5" id="KW-0963">Cytoplasm</keyword>
<dbReference type="PANTHER" id="PTHR42938:SF9">
    <property type="entry name" value="FORMATE DEHYDROGENASE 1"/>
    <property type="match status" value="1"/>
</dbReference>